<dbReference type="Proteomes" id="UP000045978">
    <property type="component" value="Unassembled WGS sequence"/>
</dbReference>
<dbReference type="PANTHER" id="PTHR11040">
    <property type="entry name" value="ZINC/IRON TRANSPORTER"/>
    <property type="match status" value="1"/>
</dbReference>
<feature type="transmembrane region" description="Helical" evidence="13">
    <location>
        <begin position="249"/>
        <end position="269"/>
    </location>
</feature>
<feature type="binding site" description="M2 metal binding site" evidence="13">
    <location>
        <position position="197"/>
    </location>
    <ligand>
        <name>Fe(2+)</name>
        <dbReference type="ChEBI" id="CHEBI:29033"/>
    </ligand>
</feature>
<keyword evidence="6" id="KW-0479">Metal-binding</keyword>
<evidence type="ECO:0000256" key="3">
    <source>
        <dbReference type="ARBA" id="ARBA00022448"/>
    </source>
</evidence>
<evidence type="ECO:0000256" key="4">
    <source>
        <dbReference type="ARBA" id="ARBA00022475"/>
    </source>
</evidence>
<evidence type="ECO:0000256" key="1">
    <source>
        <dbReference type="ARBA" id="ARBA00004651"/>
    </source>
</evidence>
<accession>A0A0K2ZM80</accession>
<dbReference type="NCBIfam" id="NF003243">
    <property type="entry name" value="PRK04201.1"/>
    <property type="match status" value="1"/>
</dbReference>
<protein>
    <recommendedName>
        <fullName evidence="13">Zinc transporter ZupT</fullName>
    </recommendedName>
</protein>
<dbReference type="PANTHER" id="PTHR11040:SF205">
    <property type="entry name" value="ZINC TRANSPORTER ZUPT"/>
    <property type="match status" value="1"/>
</dbReference>
<evidence type="ECO:0000256" key="12">
    <source>
        <dbReference type="ARBA" id="ARBA00023136"/>
    </source>
</evidence>
<keyword evidence="7 13" id="KW-0862">Zinc</keyword>
<comment type="subcellular location">
    <subcellularLocation>
        <location evidence="1 13">Cell membrane</location>
        <topology evidence="1 13">Multi-pass membrane protein</topology>
    </subcellularLocation>
</comment>
<feature type="binding site" description="M2 metal binding site" evidence="13">
    <location>
        <position position="136"/>
    </location>
    <ligand>
        <name>Fe(2+)</name>
        <dbReference type="ChEBI" id="CHEBI:29033"/>
    </ligand>
</feature>
<feature type="transmembrane region" description="Helical" evidence="13">
    <location>
        <begin position="185"/>
        <end position="209"/>
    </location>
</feature>
<gene>
    <name evidence="13 14" type="primary">zupT</name>
    <name evidence="14" type="ORF">XTPLMG730_1565</name>
</gene>
<keyword evidence="10" id="KW-0408">Iron</keyword>
<sequence>MLDIQSHNVWVALAVTLAAGLATGLGSILVLFTKGPNPRLLAFGLAFAGGAMVYVSLTEILGKSVAAFSHAFDPRLGYAYATLAFLAGMALIMVIDRLVPNPHESLNAQDPLFRADNRAYVKRVGLLTAVAITAHNFPEGLATFFATLESPTVGMPLAFAIAVHNIPEGIAIAVPVHYATGRKSYAFAASLLSGLAEPIGAIIGYVALSRFLSEAIFGSVFGVIAGVMVFLALDELLPAAKRYAKGHETVYGLVAGMATLALSLVLFRLSTTP</sequence>
<dbReference type="AlphaFoldDB" id="A0A0K2ZM80"/>
<name>A0A0K2ZM80_9XANT</name>
<dbReference type="InterPro" id="IPR003689">
    <property type="entry name" value="ZIP"/>
</dbReference>
<keyword evidence="8 13" id="KW-0864">Zinc transport</keyword>
<dbReference type="GO" id="GO:0046872">
    <property type="term" value="F:metal ion binding"/>
    <property type="evidence" value="ECO:0007669"/>
    <property type="project" value="UniProtKB-KW"/>
</dbReference>
<evidence type="ECO:0000313" key="15">
    <source>
        <dbReference type="Proteomes" id="UP000045978"/>
    </source>
</evidence>
<evidence type="ECO:0000256" key="11">
    <source>
        <dbReference type="ARBA" id="ARBA00023065"/>
    </source>
</evidence>
<feature type="binding site" description="M2 metal binding site" evidence="13">
    <location>
        <position position="165"/>
    </location>
    <ligand>
        <name>Fe(2+)</name>
        <dbReference type="ChEBI" id="CHEBI:29033"/>
    </ligand>
</feature>
<dbReference type="GO" id="GO:0005886">
    <property type="term" value="C:plasma membrane"/>
    <property type="evidence" value="ECO:0007669"/>
    <property type="project" value="UniProtKB-SubCell"/>
</dbReference>
<keyword evidence="5 13" id="KW-0812">Transmembrane</keyword>
<feature type="binding site" description="M2 metal binding site" evidence="13">
    <location>
        <position position="168"/>
    </location>
    <ligand>
        <name>Fe(2+)</name>
        <dbReference type="ChEBI" id="CHEBI:29033"/>
    </ligand>
</feature>
<evidence type="ECO:0000256" key="7">
    <source>
        <dbReference type="ARBA" id="ARBA00022833"/>
    </source>
</evidence>
<feature type="transmembrane region" description="Helical" evidence="13">
    <location>
        <begin position="215"/>
        <end position="237"/>
    </location>
</feature>
<evidence type="ECO:0000256" key="9">
    <source>
        <dbReference type="ARBA" id="ARBA00022989"/>
    </source>
</evidence>
<keyword evidence="9 13" id="KW-1133">Transmembrane helix</keyword>
<comment type="similarity">
    <text evidence="2 13">Belongs to the ZIP transporter (TC 2.A.5) family. ZupT subfamily.</text>
</comment>
<organism evidence="14 15">
    <name type="scientific">Xanthomonas graminis pv. phlei</name>
    <dbReference type="NCBI Taxonomy" id="487906"/>
    <lineage>
        <taxon>Bacteria</taxon>
        <taxon>Pseudomonadati</taxon>
        <taxon>Pseudomonadota</taxon>
        <taxon>Gammaproteobacteria</taxon>
        <taxon>Lysobacterales</taxon>
        <taxon>Lysobacteraceae</taxon>
        <taxon>Xanthomonas</taxon>
        <taxon>Xanthomonas translucens group</taxon>
        <taxon>Xanthomonas graminis</taxon>
    </lineage>
</organism>
<feature type="transmembrane region" description="Helical" evidence="13">
    <location>
        <begin position="40"/>
        <end position="57"/>
    </location>
</feature>
<keyword evidence="11 13" id="KW-0406">Ion transport</keyword>
<feature type="transmembrane region" description="Helical" evidence="13">
    <location>
        <begin position="120"/>
        <end position="137"/>
    </location>
</feature>
<evidence type="ECO:0000256" key="2">
    <source>
        <dbReference type="ARBA" id="ARBA00009703"/>
    </source>
</evidence>
<keyword evidence="3 13" id="KW-0813">Transport</keyword>
<dbReference type="HAMAP" id="MF_00548">
    <property type="entry name" value="ZupT"/>
    <property type="match status" value="1"/>
</dbReference>
<proteinExistence type="inferred from homology"/>
<feature type="transmembrane region" description="Helical" evidence="13">
    <location>
        <begin position="77"/>
        <end position="99"/>
    </location>
</feature>
<keyword evidence="12 13" id="KW-0472">Membrane</keyword>
<dbReference type="EMBL" id="CXOJ01000026">
    <property type="protein sequence ID" value="CTP86738.1"/>
    <property type="molecule type" value="Genomic_DNA"/>
</dbReference>
<feature type="transmembrane region" description="Helical" evidence="13">
    <location>
        <begin position="12"/>
        <end position="33"/>
    </location>
</feature>
<feature type="transmembrane region" description="Helical" evidence="13">
    <location>
        <begin position="157"/>
        <end position="178"/>
    </location>
</feature>
<feature type="binding site" description="M1 metal binding site" evidence="13">
    <location>
        <position position="139"/>
    </location>
    <ligand>
        <name>Zn(2+)</name>
        <dbReference type="ChEBI" id="CHEBI:29105"/>
    </ligand>
</feature>
<evidence type="ECO:0000256" key="8">
    <source>
        <dbReference type="ARBA" id="ARBA00022906"/>
    </source>
</evidence>
<evidence type="ECO:0000256" key="5">
    <source>
        <dbReference type="ARBA" id="ARBA00022692"/>
    </source>
</evidence>
<evidence type="ECO:0000256" key="6">
    <source>
        <dbReference type="ARBA" id="ARBA00022723"/>
    </source>
</evidence>
<keyword evidence="4 13" id="KW-1003">Cell membrane</keyword>
<reference evidence="14 15" key="1">
    <citation type="submission" date="2015-07" db="EMBL/GenBank/DDBJ databases">
        <authorList>
            <person name="Noorani M."/>
        </authorList>
    </citation>
    <scope>NUCLEOTIDE SEQUENCE [LARGE SCALE GENOMIC DNA]</scope>
    <source>
        <strain evidence="14">LMG730</strain>
    </source>
</reference>
<dbReference type="GO" id="GO:0005385">
    <property type="term" value="F:zinc ion transmembrane transporter activity"/>
    <property type="evidence" value="ECO:0007669"/>
    <property type="project" value="UniProtKB-UniRule"/>
</dbReference>
<dbReference type="InterPro" id="IPR023498">
    <property type="entry name" value="Zn_transptr_ZupT"/>
</dbReference>
<comment type="function">
    <text evidence="13">Mediates zinc uptake. May also transport other divalent cations.</text>
</comment>
<evidence type="ECO:0000256" key="10">
    <source>
        <dbReference type="ARBA" id="ARBA00023004"/>
    </source>
</evidence>
<evidence type="ECO:0000313" key="14">
    <source>
        <dbReference type="EMBL" id="CTP86738.1"/>
    </source>
</evidence>
<feature type="binding site" description="M1 metal binding site" evidence="13">
    <location>
        <position position="168"/>
    </location>
    <ligand>
        <name>Zn(2+)</name>
        <dbReference type="ChEBI" id="CHEBI:29105"/>
    </ligand>
</feature>
<feature type="binding site" description="M2 metal binding site" evidence="13">
    <location>
        <position position="139"/>
    </location>
    <ligand>
        <name>Fe(2+)</name>
        <dbReference type="ChEBI" id="CHEBI:29033"/>
    </ligand>
</feature>
<evidence type="ECO:0000256" key="13">
    <source>
        <dbReference type="HAMAP-Rule" id="MF_00548"/>
    </source>
</evidence>
<feature type="binding site" description="M1 metal binding site" evidence="13">
    <location>
        <position position="164"/>
    </location>
    <ligand>
        <name>Zn(2+)</name>
        <dbReference type="ChEBI" id="CHEBI:29105"/>
    </ligand>
</feature>
<dbReference type="Pfam" id="PF02535">
    <property type="entry name" value="Zip"/>
    <property type="match status" value="1"/>
</dbReference>
<dbReference type="RefSeq" id="WP_053837895.1">
    <property type="nucleotide sequence ID" value="NZ_CP076251.1"/>
</dbReference>
<comment type="catalytic activity">
    <reaction evidence="13">
        <text>Zn(2+)(in) = Zn(2+)(out)</text>
        <dbReference type="Rhea" id="RHEA:29351"/>
        <dbReference type="ChEBI" id="CHEBI:29105"/>
    </reaction>
</comment>